<gene>
    <name evidence="9" type="ORF">E4L95_02685</name>
</gene>
<dbReference type="PANTHER" id="PTHR41523">
    <property type="entry name" value="TWO-COMPONENT SYSTEM SENSOR PROTEIN"/>
    <property type="match status" value="1"/>
</dbReference>
<protein>
    <recommendedName>
        <fullName evidence="2">histidine kinase</fullName>
        <ecNumber evidence="2">2.7.13.3</ecNumber>
    </recommendedName>
</protein>
<dbReference type="EMBL" id="SRPG01000014">
    <property type="protein sequence ID" value="TGN68044.1"/>
    <property type="molecule type" value="Genomic_DNA"/>
</dbReference>
<evidence type="ECO:0000256" key="6">
    <source>
        <dbReference type="ARBA" id="ARBA00022777"/>
    </source>
</evidence>
<organism evidence="9 10">
    <name type="scientific">Paracoccus liaowanqingii</name>
    <dbReference type="NCBI Taxonomy" id="2560053"/>
    <lineage>
        <taxon>Bacteria</taxon>
        <taxon>Pseudomonadati</taxon>
        <taxon>Pseudomonadota</taxon>
        <taxon>Alphaproteobacteria</taxon>
        <taxon>Rhodobacterales</taxon>
        <taxon>Paracoccaceae</taxon>
        <taxon>Paracoccus</taxon>
    </lineage>
</organism>
<evidence type="ECO:0000256" key="3">
    <source>
        <dbReference type="ARBA" id="ARBA00022553"/>
    </source>
</evidence>
<evidence type="ECO:0000313" key="10">
    <source>
        <dbReference type="Proteomes" id="UP000297972"/>
    </source>
</evidence>
<comment type="catalytic activity">
    <reaction evidence="1">
        <text>ATP + protein L-histidine = ADP + protein N-phospho-L-histidine.</text>
        <dbReference type="EC" id="2.7.13.3"/>
    </reaction>
</comment>
<keyword evidence="5" id="KW-0547">Nucleotide-binding</keyword>
<dbReference type="Pfam" id="PF07536">
    <property type="entry name" value="HWE_HK"/>
    <property type="match status" value="1"/>
</dbReference>
<dbReference type="GO" id="GO:0004673">
    <property type="term" value="F:protein histidine kinase activity"/>
    <property type="evidence" value="ECO:0007669"/>
    <property type="project" value="UniProtKB-EC"/>
</dbReference>
<keyword evidence="10" id="KW-1185">Reference proteome</keyword>
<dbReference type="AlphaFoldDB" id="A0A4Z1CSJ1"/>
<name>A0A4Z1CSJ1_9RHOB</name>
<evidence type="ECO:0000256" key="5">
    <source>
        <dbReference type="ARBA" id="ARBA00022741"/>
    </source>
</evidence>
<dbReference type="RefSeq" id="WP_135816278.1">
    <property type="nucleotide sequence ID" value="NZ_SRPG01000014.1"/>
</dbReference>
<keyword evidence="6" id="KW-0418">Kinase</keyword>
<dbReference type="InterPro" id="IPR036890">
    <property type="entry name" value="HATPase_C_sf"/>
</dbReference>
<evidence type="ECO:0000256" key="4">
    <source>
        <dbReference type="ARBA" id="ARBA00022679"/>
    </source>
</evidence>
<keyword evidence="3" id="KW-0597">Phosphoprotein</keyword>
<keyword evidence="7" id="KW-0067">ATP-binding</keyword>
<dbReference type="Proteomes" id="UP000297972">
    <property type="component" value="Unassembled WGS sequence"/>
</dbReference>
<dbReference type="SMART" id="SM00911">
    <property type="entry name" value="HWE_HK"/>
    <property type="match status" value="1"/>
</dbReference>
<evidence type="ECO:0000256" key="1">
    <source>
        <dbReference type="ARBA" id="ARBA00000085"/>
    </source>
</evidence>
<dbReference type="OrthoDB" id="9816309at2"/>
<dbReference type="Gene3D" id="3.30.565.10">
    <property type="entry name" value="Histidine kinase-like ATPase, C-terminal domain"/>
    <property type="match status" value="1"/>
</dbReference>
<evidence type="ECO:0000256" key="7">
    <source>
        <dbReference type="ARBA" id="ARBA00022840"/>
    </source>
</evidence>
<dbReference type="PANTHER" id="PTHR41523:SF7">
    <property type="entry name" value="HISTIDINE KINASE"/>
    <property type="match status" value="1"/>
</dbReference>
<keyword evidence="4" id="KW-0808">Transferase</keyword>
<dbReference type="EC" id="2.7.13.3" evidence="2"/>
<reference evidence="9 10" key="1">
    <citation type="submission" date="2019-03" db="EMBL/GenBank/DDBJ databases">
        <authorList>
            <person name="Li J."/>
        </authorList>
    </citation>
    <scope>NUCLEOTIDE SEQUENCE [LARGE SCALE GENOMIC DNA]</scope>
    <source>
        <strain evidence="9 10">3058</strain>
    </source>
</reference>
<comment type="caution">
    <text evidence="9">The sequence shown here is derived from an EMBL/GenBank/DDBJ whole genome shotgun (WGS) entry which is preliminary data.</text>
</comment>
<dbReference type="GO" id="GO:0005524">
    <property type="term" value="F:ATP binding"/>
    <property type="evidence" value="ECO:0007669"/>
    <property type="project" value="UniProtKB-KW"/>
</dbReference>
<sequence>MIDPAQDSEHDRLLRDMNAALLSSSIRQQELTEQAQRAEARMEVMVAELQHRTRNLIAVVSAIASRTMERTGPTEAFRTKFNERLQALGRVQGLLSRTEIEPITIGALLRMELDALGSEAFDDRVTLTGPRVILRDTIVQTLALAIHELATNARKYGALAAQGGTLKVTWTVKQMSGAASNLVLEWVEEGFSQAPEAEGSMRKGYGRELIERALPYALNAKTSFELNHDGVRCTINLPLANLAELGDRG</sequence>
<evidence type="ECO:0000313" key="9">
    <source>
        <dbReference type="EMBL" id="TGN68044.1"/>
    </source>
</evidence>
<evidence type="ECO:0000259" key="8">
    <source>
        <dbReference type="SMART" id="SM00911"/>
    </source>
</evidence>
<evidence type="ECO:0000256" key="2">
    <source>
        <dbReference type="ARBA" id="ARBA00012438"/>
    </source>
</evidence>
<dbReference type="InterPro" id="IPR011102">
    <property type="entry name" value="Sig_transdc_His_kinase_HWE"/>
</dbReference>
<feature type="domain" description="Signal transduction histidine kinase HWE region" evidence="8">
    <location>
        <begin position="48"/>
        <end position="131"/>
    </location>
</feature>
<accession>A0A4Z1CSJ1</accession>
<proteinExistence type="predicted"/>